<evidence type="ECO:0000256" key="2">
    <source>
        <dbReference type="SAM" id="Phobius"/>
    </source>
</evidence>
<gene>
    <name evidence="3" type="ORF">Hypma_003108</name>
</gene>
<feature type="compositionally biased region" description="Polar residues" evidence="1">
    <location>
        <begin position="223"/>
        <end position="236"/>
    </location>
</feature>
<evidence type="ECO:0000313" key="3">
    <source>
        <dbReference type="EMBL" id="RDB16192.1"/>
    </source>
</evidence>
<accession>A0A369J468</accession>
<dbReference type="InParanoid" id="A0A369J468"/>
<protein>
    <submittedName>
        <fullName evidence="3">Uncharacterized protein</fullName>
    </submittedName>
</protein>
<reference evidence="3" key="1">
    <citation type="submission" date="2018-04" db="EMBL/GenBank/DDBJ databases">
        <title>Whole genome sequencing of Hypsizygus marmoreus.</title>
        <authorList>
            <person name="Choi I.-G."/>
            <person name="Min B."/>
            <person name="Kim J.-G."/>
            <person name="Kim S."/>
            <person name="Oh Y.-L."/>
            <person name="Kong W.-S."/>
            <person name="Park H."/>
            <person name="Jeong J."/>
            <person name="Song E.-S."/>
        </authorList>
    </citation>
    <scope>NUCLEOTIDE SEQUENCE [LARGE SCALE GENOMIC DNA]</scope>
    <source>
        <strain evidence="3">51987-8</strain>
    </source>
</reference>
<feature type="transmembrane region" description="Helical" evidence="2">
    <location>
        <begin position="75"/>
        <end position="94"/>
    </location>
</feature>
<feature type="transmembrane region" description="Helical" evidence="2">
    <location>
        <begin position="47"/>
        <end position="68"/>
    </location>
</feature>
<feature type="region of interest" description="Disordered" evidence="1">
    <location>
        <begin position="208"/>
        <end position="236"/>
    </location>
</feature>
<feature type="region of interest" description="Disordered" evidence="1">
    <location>
        <begin position="810"/>
        <end position="862"/>
    </location>
</feature>
<dbReference type="Proteomes" id="UP000076154">
    <property type="component" value="Unassembled WGS sequence"/>
</dbReference>
<proteinExistence type="predicted"/>
<feature type="compositionally biased region" description="Polar residues" evidence="1">
    <location>
        <begin position="820"/>
        <end position="831"/>
    </location>
</feature>
<feature type="compositionally biased region" description="Basic and acidic residues" evidence="1">
    <location>
        <begin position="209"/>
        <end position="222"/>
    </location>
</feature>
<feature type="region of interest" description="Disordered" evidence="1">
    <location>
        <begin position="383"/>
        <end position="439"/>
    </location>
</feature>
<name>A0A369J468_HYPMA</name>
<dbReference type="PANTHER" id="PTHR31912:SF34">
    <property type="entry name" value="NOTOCHORD-RELATED PROTEIN"/>
    <property type="match status" value="1"/>
</dbReference>
<dbReference type="OrthoDB" id="2246127at2759"/>
<evidence type="ECO:0000256" key="1">
    <source>
        <dbReference type="SAM" id="MobiDB-lite"/>
    </source>
</evidence>
<evidence type="ECO:0000313" key="4">
    <source>
        <dbReference type="Proteomes" id="UP000076154"/>
    </source>
</evidence>
<keyword evidence="2" id="KW-0472">Membrane</keyword>
<feature type="compositionally biased region" description="Low complexity" evidence="1">
    <location>
        <begin position="835"/>
        <end position="848"/>
    </location>
</feature>
<organism evidence="3 4">
    <name type="scientific">Hypsizygus marmoreus</name>
    <name type="common">White beech mushroom</name>
    <name type="synonym">Agaricus marmoreus</name>
    <dbReference type="NCBI Taxonomy" id="39966"/>
    <lineage>
        <taxon>Eukaryota</taxon>
        <taxon>Fungi</taxon>
        <taxon>Dikarya</taxon>
        <taxon>Basidiomycota</taxon>
        <taxon>Agaricomycotina</taxon>
        <taxon>Agaricomycetes</taxon>
        <taxon>Agaricomycetidae</taxon>
        <taxon>Agaricales</taxon>
        <taxon>Tricholomatineae</taxon>
        <taxon>Lyophyllaceae</taxon>
        <taxon>Hypsizygus</taxon>
    </lineage>
</organism>
<sequence length="1542" mass="172377">MLANTKHTTSRNGGLNFLVALSRYRRRRIVHITVDEVEHPSSSDGHLLSVGLQILCSIAVFLGGLILCQPSWLHILVVGLEIEFFVGIIFVSLIRSSAFRFFKLGLSRKPDKLLTPPFHGGHDPNFRGPKIHVNVIGPAKGVTRIVVCNTDTIADVVKRSISTELQRIEPIVYFPPHRSGPLDYYCILSSIGISDGSTLYLRWRLRGGSSERDPHSGPDNPHDNSSAPSTALQFTSRTGRFNAKNAQYFRRLQTGMYECTICPFPTPLQPKRIRPHEQTHTHMQAVRRKEKNIGLALPEPGEPVAGPSTAAHLSAESVRGPLSELLDSIRTNPHNPLDNEWVDIESGMASGIDWEAASMDTQMQPSLDAHTMKEMAEKTRQYLLRPEGLNDNSDSEVDERSGSESDGSDASESQFAAGDHEPQSHFPSRSKRKVTDNPLSPYFPWPDRETCILDILRHVPRCAFSRKQNETIHWAMLALGVSDLPSDRVMDDIDRALQDLCGIESLRYKGALGHVYYSNDMAGIIAQEMANPNVRKHLHFYPEDAGDHLSEAWQATRWRDELDSRLTTPMVRVHGQDFYTDEISLLRNGACMPRRWIMRGQDMFARAWMAHPAGAGWIVNTSQEYEIPAADLLLAFTGLNNTHHQQQLPNPKNIISEQKSTEIVTPWTGPVENPWRIRSNGHRVLAFPMWLYCDDTSGNQSKKWNKHNSFLFTAAGLPRRLVHQESNIHFLSTSNLAPPLEMLDAIVQQLENGQTKGIWAWDCEAKEKVLIIPSILAMLGDNPMQSEFACHIGLRGRKFCRMCHVEGDVEGAEAEDGPSEGTSTAPLASTEQDSDASSAPSDTSSIADQRPAKKMKRSTKKTETMIEMIQRVRNFVTIGLPRKKIETQQALRSQFIEACRVGGNAEFKRLKTQHGIKDTFQGFFLDRLAAISTKRGRSKEEKEKAMREIRRSFPPNITSPVWRIKDFDPHSDTPVEILHVILLGFVKYFWRDAIHRLKADQKDILISRLSSFDTSGLNVPALSGSTLVTYAGSLTGRDFRIVAQVAPFVLYDLLEKDLLECWKAIGILVPLVWQPRIDNVNAHLKSITAAIDLFLDCSCRVTPRWFNKPKFHIILHLPEHIRRFGPAMLFATEGFESFNAIIRSASVHSNRHAPSRDIAHRMAKGNRVRHLVSGGVFLMNRLANKSAKSRRTPNTTPESISTWMERIENPDSLVWHTTGPEPRKLLNIHGFGERILGLAKNNDREPTIGLCSRRGFQMKWSSTSAAKNGFSLRIQADSLVYTPRDTVLANGDLAHPGSWVIYVSVQGVPRVGQIVHAIQVVGSKEEQTGKCSFLVVAPAISTERHDHYGMPRLQLHAVQEWECISASTIRCTVNVQHNCVERLCKLTKSRVIYQEREATDSFTMGVSHITPDDVLLNTAQMRDAIHILPFHLPIPSLHREQIIAQAAKLEVDERNTKKTKQAALDAAKASSVPKTTSRPSSMAGPSQLRKVLSRTTKQARGGTVTLPASGTPSMMPPPPAAHAPASSFGHFHVPGYPSQSPQ</sequence>
<dbReference type="EMBL" id="LUEZ02000129">
    <property type="protein sequence ID" value="RDB16192.1"/>
    <property type="molecule type" value="Genomic_DNA"/>
</dbReference>
<feature type="region of interest" description="Disordered" evidence="1">
    <location>
        <begin position="1460"/>
        <end position="1542"/>
    </location>
</feature>
<dbReference type="STRING" id="39966.A0A369J468"/>
<dbReference type="PANTHER" id="PTHR31912">
    <property type="entry name" value="IP13529P"/>
    <property type="match status" value="1"/>
</dbReference>
<keyword evidence="2" id="KW-0812">Transmembrane</keyword>
<keyword evidence="2" id="KW-1133">Transmembrane helix</keyword>
<feature type="compositionally biased region" description="Low complexity" evidence="1">
    <location>
        <begin position="404"/>
        <end position="413"/>
    </location>
</feature>
<keyword evidence="4" id="KW-1185">Reference proteome</keyword>
<feature type="compositionally biased region" description="Low complexity" evidence="1">
    <location>
        <begin position="1522"/>
        <end position="1531"/>
    </location>
</feature>
<feature type="compositionally biased region" description="Polar residues" evidence="1">
    <location>
        <begin position="1472"/>
        <end position="1484"/>
    </location>
</feature>
<comment type="caution">
    <text evidence="3">The sequence shown here is derived from an EMBL/GenBank/DDBJ whole genome shotgun (WGS) entry which is preliminary data.</text>
</comment>